<gene>
    <name evidence="2" type="ORF">DZF98_14420</name>
</gene>
<feature type="signal peptide" evidence="1">
    <location>
        <begin position="1"/>
        <end position="35"/>
    </location>
</feature>
<feature type="chain" id="PRO_5046838631" description="Secreted protein" evidence="1">
    <location>
        <begin position="36"/>
        <end position="177"/>
    </location>
</feature>
<evidence type="ECO:0000313" key="3">
    <source>
        <dbReference type="Proteomes" id="UP000265355"/>
    </source>
</evidence>
<keyword evidence="3" id="KW-1185">Reference proteome</keyword>
<name>A0ABX9N1Z4_9MICO</name>
<keyword evidence="1" id="KW-0732">Signal</keyword>
<dbReference type="InterPro" id="IPR006311">
    <property type="entry name" value="TAT_signal"/>
</dbReference>
<evidence type="ECO:0000313" key="2">
    <source>
        <dbReference type="EMBL" id="RII89297.1"/>
    </source>
</evidence>
<evidence type="ECO:0000256" key="1">
    <source>
        <dbReference type="SAM" id="SignalP"/>
    </source>
</evidence>
<reference evidence="2 3" key="1">
    <citation type="submission" date="2018-08" db="EMBL/GenBank/DDBJ databases">
        <title>Genome Sequence of Clavibacter michiganensis Subspecies type strains, and the Atypical Peach-Colored Strains Isolated from Tomato.</title>
        <authorList>
            <person name="Osdaghi E."/>
            <person name="Portier P."/>
            <person name="Briand M."/>
            <person name="Jacques M.-A."/>
        </authorList>
    </citation>
    <scope>NUCLEOTIDE SEQUENCE [LARGE SCALE GENOMIC DNA]</scope>
    <source>
        <strain evidence="2 3">CFBP 8216</strain>
    </source>
</reference>
<protein>
    <recommendedName>
        <fullName evidence="4">Secreted protein</fullName>
    </recommendedName>
</protein>
<dbReference type="RefSeq" id="WP_119373772.1">
    <property type="nucleotide sequence ID" value="NZ_CP040792.1"/>
</dbReference>
<sequence length="177" mass="18856">MHARTTAPRPRRTRVALAALVIAGSALVGVGTAPAAQASAVAVAAPASATTVDYGTASAAPAGDPSASAWQPDRVTLHLETQMFRRGFVVTSVLLQGPSPENGRPGWSRCVDLPQSGLDRWVGLDVRVYRGDYRATAYNDFACSRESAYVGSIGYIDTRVFHNWAVYTSRTPKPTLH</sequence>
<dbReference type="EMBL" id="QWEE01000385">
    <property type="protein sequence ID" value="RII89297.1"/>
    <property type="molecule type" value="Genomic_DNA"/>
</dbReference>
<proteinExistence type="predicted"/>
<comment type="caution">
    <text evidence="2">The sequence shown here is derived from an EMBL/GenBank/DDBJ whole genome shotgun (WGS) entry which is preliminary data.</text>
</comment>
<dbReference type="Proteomes" id="UP000265355">
    <property type="component" value="Unassembled WGS sequence"/>
</dbReference>
<accession>A0ABX9N1Z4</accession>
<dbReference type="PROSITE" id="PS51318">
    <property type="entry name" value="TAT"/>
    <property type="match status" value="1"/>
</dbReference>
<organism evidence="2 3">
    <name type="scientific">Clavibacter californiensis</name>
    <dbReference type="NCBI Taxonomy" id="1401995"/>
    <lineage>
        <taxon>Bacteria</taxon>
        <taxon>Bacillati</taxon>
        <taxon>Actinomycetota</taxon>
        <taxon>Actinomycetes</taxon>
        <taxon>Micrococcales</taxon>
        <taxon>Microbacteriaceae</taxon>
        <taxon>Clavibacter</taxon>
    </lineage>
</organism>
<evidence type="ECO:0008006" key="4">
    <source>
        <dbReference type="Google" id="ProtNLM"/>
    </source>
</evidence>